<dbReference type="Pfam" id="PF08240">
    <property type="entry name" value="ADH_N"/>
    <property type="match status" value="1"/>
</dbReference>
<dbReference type="SMART" id="SM00829">
    <property type="entry name" value="PKS_ER"/>
    <property type="match status" value="1"/>
</dbReference>
<evidence type="ECO:0000259" key="1">
    <source>
        <dbReference type="SMART" id="SM00829"/>
    </source>
</evidence>
<dbReference type="CDD" id="cd08267">
    <property type="entry name" value="MDR1"/>
    <property type="match status" value="1"/>
</dbReference>
<dbReference type="InterPro" id="IPR020843">
    <property type="entry name" value="ER"/>
</dbReference>
<dbReference type="InterPro" id="IPR013154">
    <property type="entry name" value="ADH-like_N"/>
</dbReference>
<dbReference type="EMBL" id="BMXR01000005">
    <property type="protein sequence ID" value="GGX55414.1"/>
    <property type="molecule type" value="Genomic_DNA"/>
</dbReference>
<comment type="caution">
    <text evidence="2">The sequence shown here is derived from an EMBL/GenBank/DDBJ whole genome shotgun (WGS) entry which is preliminary data.</text>
</comment>
<dbReference type="PANTHER" id="PTHR11695:SF648">
    <property type="entry name" value="ZINC-BINDING OXIDOREDUCTASE"/>
    <property type="match status" value="1"/>
</dbReference>
<dbReference type="InterPro" id="IPR050700">
    <property type="entry name" value="YIM1/Zinc_Alcohol_DH_Fams"/>
</dbReference>
<dbReference type="RefSeq" id="WP_189608832.1">
    <property type="nucleotide sequence ID" value="NZ_BMXR01000005.1"/>
</dbReference>
<reference evidence="2" key="2">
    <citation type="submission" date="2020-09" db="EMBL/GenBank/DDBJ databases">
        <authorList>
            <person name="Sun Q."/>
            <person name="Kim S."/>
        </authorList>
    </citation>
    <scope>NUCLEOTIDE SEQUENCE</scope>
    <source>
        <strain evidence="2">KCTC 22169</strain>
    </source>
</reference>
<dbReference type="Proteomes" id="UP000626148">
    <property type="component" value="Unassembled WGS sequence"/>
</dbReference>
<keyword evidence="3" id="KW-1185">Reference proteome</keyword>
<dbReference type="PANTHER" id="PTHR11695">
    <property type="entry name" value="ALCOHOL DEHYDROGENASE RELATED"/>
    <property type="match status" value="1"/>
</dbReference>
<protein>
    <submittedName>
        <fullName evidence="2">NADPH:quinone reductase</fullName>
    </submittedName>
</protein>
<dbReference type="InterPro" id="IPR036291">
    <property type="entry name" value="NAD(P)-bd_dom_sf"/>
</dbReference>
<dbReference type="SUPFAM" id="SSF50129">
    <property type="entry name" value="GroES-like"/>
    <property type="match status" value="1"/>
</dbReference>
<dbReference type="Gene3D" id="3.90.180.10">
    <property type="entry name" value="Medium-chain alcohol dehydrogenases, catalytic domain"/>
    <property type="match status" value="1"/>
</dbReference>
<feature type="domain" description="Enoyl reductase (ER)" evidence="1">
    <location>
        <begin position="10"/>
        <end position="318"/>
    </location>
</feature>
<dbReference type="Pfam" id="PF13602">
    <property type="entry name" value="ADH_zinc_N_2"/>
    <property type="match status" value="1"/>
</dbReference>
<organism evidence="2 3">
    <name type="scientific">Saccharospirillum salsuginis</name>
    <dbReference type="NCBI Taxonomy" id="418750"/>
    <lineage>
        <taxon>Bacteria</taxon>
        <taxon>Pseudomonadati</taxon>
        <taxon>Pseudomonadota</taxon>
        <taxon>Gammaproteobacteria</taxon>
        <taxon>Oceanospirillales</taxon>
        <taxon>Saccharospirillaceae</taxon>
        <taxon>Saccharospirillum</taxon>
    </lineage>
</organism>
<dbReference type="InterPro" id="IPR011032">
    <property type="entry name" value="GroES-like_sf"/>
</dbReference>
<accession>A0A918NB49</accession>
<dbReference type="GO" id="GO:0016491">
    <property type="term" value="F:oxidoreductase activity"/>
    <property type="evidence" value="ECO:0007669"/>
    <property type="project" value="InterPro"/>
</dbReference>
<sequence>MKALVLRQYGLSGAQVEDVETPIPGENHILIKVRAASLNDWDLGIIEGKPLALRPMYGLFKPKIRTPGCDVAGTVLSVGAKVSRFKEGDAVYGDLHDCGFGSLAEYALAREQDLMPMPASLSFEQAAALPHAATLAWQAIHDDLERYAGGSLLINGAGGGVGPIALQLAKLKRMTVTGVDRASKLAALQEQGFDAVLDGEAEDFTRQGKAYDLILDVQTRKSPGDYLRALKPGGTYVTVGGALPKLLTIGLLGRFFGRAQSKQIRLLALKANVGLEALHAVFELGQVRPIIDGPYPLEAVQEALQRYRQSRQVGRVVIVMGQ</sequence>
<name>A0A918NB49_9GAMM</name>
<evidence type="ECO:0000313" key="3">
    <source>
        <dbReference type="Proteomes" id="UP000626148"/>
    </source>
</evidence>
<dbReference type="Gene3D" id="3.40.50.720">
    <property type="entry name" value="NAD(P)-binding Rossmann-like Domain"/>
    <property type="match status" value="1"/>
</dbReference>
<dbReference type="AlphaFoldDB" id="A0A918NB49"/>
<gene>
    <name evidence="2" type="primary">qor</name>
    <name evidence="2" type="ORF">GCM10007392_23870</name>
</gene>
<proteinExistence type="predicted"/>
<dbReference type="SUPFAM" id="SSF51735">
    <property type="entry name" value="NAD(P)-binding Rossmann-fold domains"/>
    <property type="match status" value="1"/>
</dbReference>
<evidence type="ECO:0000313" key="2">
    <source>
        <dbReference type="EMBL" id="GGX55414.1"/>
    </source>
</evidence>
<reference evidence="2" key="1">
    <citation type="journal article" date="2014" name="Int. J. Syst. Evol. Microbiol.">
        <title>Complete genome sequence of Corynebacterium casei LMG S-19264T (=DSM 44701T), isolated from a smear-ripened cheese.</title>
        <authorList>
            <consortium name="US DOE Joint Genome Institute (JGI-PGF)"/>
            <person name="Walter F."/>
            <person name="Albersmeier A."/>
            <person name="Kalinowski J."/>
            <person name="Ruckert C."/>
        </authorList>
    </citation>
    <scope>NUCLEOTIDE SEQUENCE</scope>
    <source>
        <strain evidence="2">KCTC 22169</strain>
    </source>
</reference>